<feature type="region of interest" description="Disordered" evidence="1">
    <location>
        <begin position="1"/>
        <end position="270"/>
    </location>
</feature>
<feature type="region of interest" description="Disordered" evidence="1">
    <location>
        <begin position="324"/>
        <end position="501"/>
    </location>
</feature>
<feature type="compositionally biased region" description="Basic and acidic residues" evidence="1">
    <location>
        <begin position="415"/>
        <end position="431"/>
    </location>
</feature>
<evidence type="ECO:0000313" key="2">
    <source>
        <dbReference type="EMBL" id="CAE0839546.1"/>
    </source>
</evidence>
<name>A0A7S4GKD0_9EUGL</name>
<accession>A0A7S4GKD0</accession>
<feature type="compositionally biased region" description="Basic and acidic residues" evidence="1">
    <location>
        <begin position="224"/>
        <end position="241"/>
    </location>
</feature>
<proteinExistence type="predicted"/>
<evidence type="ECO:0000256" key="1">
    <source>
        <dbReference type="SAM" id="MobiDB-lite"/>
    </source>
</evidence>
<organism evidence="2">
    <name type="scientific">Eutreptiella gymnastica</name>
    <dbReference type="NCBI Taxonomy" id="73025"/>
    <lineage>
        <taxon>Eukaryota</taxon>
        <taxon>Discoba</taxon>
        <taxon>Euglenozoa</taxon>
        <taxon>Euglenida</taxon>
        <taxon>Spirocuta</taxon>
        <taxon>Euglenophyceae</taxon>
        <taxon>Eutreptiales</taxon>
        <taxon>Eutreptiaceae</taxon>
        <taxon>Eutreptiella</taxon>
    </lineage>
</organism>
<protein>
    <submittedName>
        <fullName evidence="2">Uncharacterized protein</fullName>
    </submittedName>
</protein>
<feature type="compositionally biased region" description="Polar residues" evidence="1">
    <location>
        <begin position="331"/>
        <end position="351"/>
    </location>
</feature>
<dbReference type="AlphaFoldDB" id="A0A7S4GKD0"/>
<feature type="compositionally biased region" description="Basic and acidic residues" evidence="1">
    <location>
        <begin position="438"/>
        <end position="471"/>
    </location>
</feature>
<feature type="compositionally biased region" description="Low complexity" evidence="1">
    <location>
        <begin position="9"/>
        <end position="18"/>
    </location>
</feature>
<feature type="compositionally biased region" description="Low complexity" evidence="1">
    <location>
        <begin position="155"/>
        <end position="171"/>
    </location>
</feature>
<feature type="compositionally biased region" description="Low complexity" evidence="1">
    <location>
        <begin position="178"/>
        <end position="190"/>
    </location>
</feature>
<feature type="compositionally biased region" description="Basic and acidic residues" evidence="1">
    <location>
        <begin position="145"/>
        <end position="154"/>
    </location>
</feature>
<dbReference type="EMBL" id="HBJA01147926">
    <property type="protein sequence ID" value="CAE0839546.1"/>
    <property type="molecule type" value="Transcribed_RNA"/>
</dbReference>
<reference evidence="2" key="1">
    <citation type="submission" date="2021-01" db="EMBL/GenBank/DDBJ databases">
        <authorList>
            <person name="Corre E."/>
            <person name="Pelletier E."/>
            <person name="Niang G."/>
            <person name="Scheremetjew M."/>
            <person name="Finn R."/>
            <person name="Kale V."/>
            <person name="Holt S."/>
            <person name="Cochrane G."/>
            <person name="Meng A."/>
            <person name="Brown T."/>
            <person name="Cohen L."/>
        </authorList>
    </citation>
    <scope>NUCLEOTIDE SEQUENCE</scope>
    <source>
        <strain evidence="2">CCMP1594</strain>
    </source>
</reference>
<feature type="compositionally biased region" description="Basic and acidic residues" evidence="1">
    <location>
        <begin position="47"/>
        <end position="58"/>
    </location>
</feature>
<sequence length="501" mass="54141">MGKSDDSAADLSDSSDLSNKQGKAANGKDDDSSDLSFTSDSLPGLDEEAKKKGGKAKEELDDDDVPSIDLPSSDSEGDKPIASAAKDDKGRVSFSDKQAGASVAKKAPAPEPKPSPKHTAPANKARVAAEKPTGTGPHKPSPGDTSERGRDRTARPPAAASSGAGSGSPNRSRTHSASPRGPRSSGGSPSVPKKRATSATPQVTRGRFGRPPPQPHYMSMTATMKERQKESPWNRPEERVEFTPPPRGYMAPRKTPKATDDGPKPPPDFVYCLGKRVEQLRDHPSAAFASTTKRNAWRQISDVPHPGYTFKVQDKSEKVSAFPEIKEWQEGQATTGFGSTTPRDLTYSLTNGEIRDASKAGQSNRRSHGPQKVKTTQPAGKTTVERMPLYSSFSPTPYGAPSTAERSSSWALSGVERDPYEISRVKRELKARSAAKKPGLEQQKKPKRTEKDWIEEARKEVERRSERRDTSKPAFGTSGTRMCLHYGKPNTAPAPGQYTVL</sequence>
<gene>
    <name evidence="2" type="ORF">EGYM00163_LOCUS50918</name>
</gene>